<protein>
    <submittedName>
        <fullName evidence="1">Uncharacterized protein</fullName>
    </submittedName>
</protein>
<evidence type="ECO:0000313" key="1">
    <source>
        <dbReference type="EMBL" id="EXK75604.1"/>
    </source>
</evidence>
<accession>X0BAS7</accession>
<dbReference type="Proteomes" id="UP000030663">
    <property type="component" value="Unassembled WGS sequence"/>
</dbReference>
<dbReference type="AlphaFoldDB" id="X0BAS7"/>
<dbReference type="EMBL" id="KI980033">
    <property type="protein sequence ID" value="EXK75604.1"/>
    <property type="molecule type" value="Genomic_DNA"/>
</dbReference>
<name>X0BAS7_FUSOX</name>
<organism evidence="1 2">
    <name type="scientific">Fusarium oxysporum f. sp. raphani 54005</name>
    <dbReference type="NCBI Taxonomy" id="1089458"/>
    <lineage>
        <taxon>Eukaryota</taxon>
        <taxon>Fungi</taxon>
        <taxon>Dikarya</taxon>
        <taxon>Ascomycota</taxon>
        <taxon>Pezizomycotina</taxon>
        <taxon>Sordariomycetes</taxon>
        <taxon>Hypocreomycetidae</taxon>
        <taxon>Hypocreales</taxon>
        <taxon>Nectriaceae</taxon>
        <taxon>Fusarium</taxon>
        <taxon>Fusarium oxysporum species complex</taxon>
    </lineage>
</organism>
<evidence type="ECO:0000313" key="2">
    <source>
        <dbReference type="Proteomes" id="UP000030663"/>
    </source>
</evidence>
<reference evidence="1 2" key="1">
    <citation type="submission" date="2011-11" db="EMBL/GenBank/DDBJ databases">
        <title>The Genome Sequence of Fusarium oxysporum PHW815.</title>
        <authorList>
            <consortium name="The Broad Institute Genome Sequencing Platform"/>
            <person name="Ma L.-J."/>
            <person name="Gale L.R."/>
            <person name="Schwartz D.C."/>
            <person name="Zhou S."/>
            <person name="Corby-Kistler H."/>
            <person name="Young S.K."/>
            <person name="Zeng Q."/>
            <person name="Gargeya S."/>
            <person name="Fitzgerald M."/>
            <person name="Haas B."/>
            <person name="Abouelleil A."/>
            <person name="Alvarado L."/>
            <person name="Arachchi H.M."/>
            <person name="Berlin A."/>
            <person name="Brown A."/>
            <person name="Chapman S.B."/>
            <person name="Chen Z."/>
            <person name="Dunbar C."/>
            <person name="Freedman E."/>
            <person name="Gearin G."/>
            <person name="Goldberg J."/>
            <person name="Griggs A."/>
            <person name="Gujja S."/>
            <person name="Heiman D."/>
            <person name="Howarth C."/>
            <person name="Larson L."/>
            <person name="Lui A."/>
            <person name="MacDonald P.J.P."/>
            <person name="Montmayeur A."/>
            <person name="Murphy C."/>
            <person name="Neiman D."/>
            <person name="Pearson M."/>
            <person name="Priest M."/>
            <person name="Roberts A."/>
            <person name="Saif S."/>
            <person name="Shea T."/>
            <person name="Shenoy N."/>
            <person name="Sisk P."/>
            <person name="Stolte C."/>
            <person name="Sykes S."/>
            <person name="Wortman J."/>
            <person name="Nusbaum C."/>
            <person name="Birren B."/>
        </authorList>
    </citation>
    <scope>NUCLEOTIDE SEQUENCE [LARGE SCALE GENOMIC DNA]</scope>
    <source>
        <strain evidence="1 2">54005</strain>
    </source>
</reference>
<keyword evidence="2" id="KW-1185">Reference proteome</keyword>
<gene>
    <name evidence="1" type="ORF">FOQG_19629</name>
</gene>
<sequence>MANPLLADCDTSRVGKRWASKFVKRVIFADTTTKEPNAKIERSFGAARFRKTGSLLRPITAGRQTKLA</sequence>
<dbReference type="HOGENOM" id="CLU_2794091_0_0_1"/>
<proteinExistence type="predicted"/>